<evidence type="ECO:0000313" key="2">
    <source>
        <dbReference type="Proteomes" id="UP000465622"/>
    </source>
</evidence>
<reference evidence="1 2" key="1">
    <citation type="journal article" date="2019" name="Emerg. Microbes Infect.">
        <title>Comprehensive subspecies identification of 175 nontuberculous mycobacteria species based on 7547 genomic profiles.</title>
        <authorList>
            <person name="Matsumoto Y."/>
            <person name="Kinjo T."/>
            <person name="Motooka D."/>
            <person name="Nabeya D."/>
            <person name="Jung N."/>
            <person name="Uechi K."/>
            <person name="Horii T."/>
            <person name="Iida T."/>
            <person name="Fujita J."/>
            <person name="Nakamura S."/>
        </authorList>
    </citation>
    <scope>NUCLEOTIDE SEQUENCE [LARGE SCALE GENOMIC DNA]</scope>
    <source>
        <strain evidence="1 2">JCM 12375</strain>
    </source>
</reference>
<sequence length="80" mass="9034">MSRSNADSRRDGDWLMHDAPELVPVRVAAEVMGLHPTTLTEMTVRGDVPSIRSERRTYVPRQALLDLLHLPRLTRTLTSA</sequence>
<gene>
    <name evidence="1" type="ORF">MMAGJ_29200</name>
</gene>
<keyword evidence="2" id="KW-1185">Reference proteome</keyword>
<evidence type="ECO:0000313" key="1">
    <source>
        <dbReference type="EMBL" id="BBX33638.1"/>
    </source>
</evidence>
<dbReference type="EMBL" id="AP022567">
    <property type="protein sequence ID" value="BBX33638.1"/>
    <property type="molecule type" value="Genomic_DNA"/>
</dbReference>
<protein>
    <recommendedName>
        <fullName evidence="3">DNA-binding protein</fullName>
    </recommendedName>
</protein>
<name>A0ABM7HSV8_MYCME</name>
<organism evidence="1 2">
    <name type="scientific">Mycolicibacterium mageritense</name>
    <name type="common">Mycobacterium mageritense</name>
    <dbReference type="NCBI Taxonomy" id="53462"/>
    <lineage>
        <taxon>Bacteria</taxon>
        <taxon>Bacillati</taxon>
        <taxon>Actinomycetota</taxon>
        <taxon>Actinomycetes</taxon>
        <taxon>Mycobacteriales</taxon>
        <taxon>Mycobacteriaceae</taxon>
        <taxon>Mycolicibacterium</taxon>
    </lineage>
</organism>
<proteinExistence type="predicted"/>
<evidence type="ECO:0008006" key="3">
    <source>
        <dbReference type="Google" id="ProtNLM"/>
    </source>
</evidence>
<dbReference type="Proteomes" id="UP000465622">
    <property type="component" value="Chromosome"/>
</dbReference>
<accession>A0ABM7HSV8</accession>